<dbReference type="EnsemblMetazoa" id="AGAP029518-RA">
    <property type="protein sequence ID" value="AGAP029518-PA"/>
    <property type="gene ID" value="AGAP029518"/>
</dbReference>
<sequence length="16" mass="1967">MKCINMFSSKDWQFDS</sequence>
<reference evidence="1 2" key="2">
    <citation type="journal article" date="2004" name="Trends Parasitol.">
        <title>The Anopheles gambiae genome: an update.</title>
        <authorList>
            <person name="Mongin E."/>
            <person name="Louis C."/>
            <person name="Holt R.A."/>
            <person name="Birney E."/>
            <person name="Collins F.H."/>
        </authorList>
    </citation>
    <scope>NUCLEOTIDE SEQUENCE [LARGE SCALE GENOMIC DNA]</scope>
    <source>
        <strain evidence="1 2">PEST</strain>
    </source>
</reference>
<evidence type="ECO:0000313" key="2">
    <source>
        <dbReference type="Proteomes" id="UP000007062"/>
    </source>
</evidence>
<reference evidence="1" key="3">
    <citation type="submission" date="2020-05" db="UniProtKB">
        <authorList>
            <consortium name="EnsemblMetazoa"/>
        </authorList>
    </citation>
    <scope>IDENTIFICATION</scope>
    <source>
        <strain evidence="1">PEST</strain>
    </source>
</reference>
<proteinExistence type="predicted"/>
<protein>
    <submittedName>
        <fullName evidence="1">Uncharacterized protein</fullName>
    </submittedName>
</protein>
<organism evidence="1 2">
    <name type="scientific">Anopheles gambiae</name>
    <name type="common">African malaria mosquito</name>
    <dbReference type="NCBI Taxonomy" id="7165"/>
    <lineage>
        <taxon>Eukaryota</taxon>
        <taxon>Metazoa</taxon>
        <taxon>Ecdysozoa</taxon>
        <taxon>Arthropoda</taxon>
        <taxon>Hexapoda</taxon>
        <taxon>Insecta</taxon>
        <taxon>Pterygota</taxon>
        <taxon>Neoptera</taxon>
        <taxon>Endopterygota</taxon>
        <taxon>Diptera</taxon>
        <taxon>Nematocera</taxon>
        <taxon>Culicoidea</taxon>
        <taxon>Culicidae</taxon>
        <taxon>Anophelinae</taxon>
        <taxon>Anopheles</taxon>
    </lineage>
</organism>
<dbReference type="EMBL" id="AAAB01008963">
    <property type="status" value="NOT_ANNOTATED_CDS"/>
    <property type="molecule type" value="Genomic_DNA"/>
</dbReference>
<accession>A0A453YZY1</accession>
<evidence type="ECO:0000313" key="1">
    <source>
        <dbReference type="EnsemblMetazoa" id="AGAP029518-PA"/>
    </source>
</evidence>
<dbReference type="AlphaFoldDB" id="A0A453YZY1"/>
<reference evidence="1 2" key="1">
    <citation type="journal article" date="2002" name="Science">
        <title>The genome sequence of the malaria mosquito Anopheles gambiae.</title>
        <authorList>
            <person name="Holt R.A."/>
            <person name="Subramanian G.M."/>
            <person name="Halpern A."/>
            <person name="Sutton G.G."/>
            <person name="Charlab R."/>
            <person name="Nusskern D.R."/>
            <person name="Wincker P."/>
            <person name="Clark A.G."/>
            <person name="Ribeiro J.M."/>
            <person name="Wides R."/>
            <person name="Salzberg S.L."/>
            <person name="Loftus B."/>
            <person name="Yandell M."/>
            <person name="Majoros W.H."/>
            <person name="Rusch D.B."/>
            <person name="Lai Z."/>
            <person name="Kraft C.L."/>
            <person name="Abril J.F."/>
            <person name="Anthouard V."/>
            <person name="Arensburger P."/>
            <person name="Atkinson P.W."/>
            <person name="Baden H."/>
            <person name="de Berardinis V."/>
            <person name="Baldwin D."/>
            <person name="Benes V."/>
            <person name="Biedler J."/>
            <person name="Blass C."/>
            <person name="Bolanos R."/>
            <person name="Boscus D."/>
            <person name="Barnstead M."/>
            <person name="Cai S."/>
            <person name="Center A."/>
            <person name="Chaturverdi K."/>
            <person name="Christophides G.K."/>
            <person name="Chrystal M.A."/>
            <person name="Clamp M."/>
            <person name="Cravchik A."/>
            <person name="Curwen V."/>
            <person name="Dana A."/>
            <person name="Delcher A."/>
            <person name="Dew I."/>
            <person name="Evans C.A."/>
            <person name="Flanigan M."/>
            <person name="Grundschober-Freimoser A."/>
            <person name="Friedli L."/>
            <person name="Gu Z."/>
            <person name="Guan P."/>
            <person name="Guigo R."/>
            <person name="Hillenmeyer M.E."/>
            <person name="Hladun S.L."/>
            <person name="Hogan J.R."/>
            <person name="Hong Y.S."/>
            <person name="Hoover J."/>
            <person name="Jaillon O."/>
            <person name="Ke Z."/>
            <person name="Kodira C."/>
            <person name="Kokoza E."/>
            <person name="Koutsos A."/>
            <person name="Letunic I."/>
            <person name="Levitsky A."/>
            <person name="Liang Y."/>
            <person name="Lin J.J."/>
            <person name="Lobo N.F."/>
            <person name="Lopez J.R."/>
            <person name="Malek J.A."/>
            <person name="McIntosh T.C."/>
            <person name="Meister S."/>
            <person name="Miller J."/>
            <person name="Mobarry C."/>
            <person name="Mongin E."/>
            <person name="Murphy S.D."/>
            <person name="O'Brochta D.A."/>
            <person name="Pfannkoch C."/>
            <person name="Qi R."/>
            <person name="Regier M.A."/>
            <person name="Remington K."/>
            <person name="Shao H."/>
            <person name="Sharakhova M.V."/>
            <person name="Sitter C.D."/>
            <person name="Shetty J."/>
            <person name="Smith T.J."/>
            <person name="Strong R."/>
            <person name="Sun J."/>
            <person name="Thomasova D."/>
            <person name="Ton L.Q."/>
            <person name="Topalis P."/>
            <person name="Tu Z."/>
            <person name="Unger M.F."/>
            <person name="Walenz B."/>
            <person name="Wang A."/>
            <person name="Wang J."/>
            <person name="Wang M."/>
            <person name="Wang X."/>
            <person name="Woodford K.J."/>
            <person name="Wortman J.R."/>
            <person name="Wu M."/>
            <person name="Yao A."/>
            <person name="Zdobnov E.M."/>
            <person name="Zhang H."/>
            <person name="Zhao Q."/>
            <person name="Zhao S."/>
            <person name="Zhu S.C."/>
            <person name="Zhimulev I."/>
            <person name="Coluzzi M."/>
            <person name="della Torre A."/>
            <person name="Roth C.W."/>
            <person name="Louis C."/>
            <person name="Kalush F."/>
            <person name="Mural R.J."/>
            <person name="Myers E.W."/>
            <person name="Adams M.D."/>
            <person name="Smith H.O."/>
            <person name="Broder S."/>
            <person name="Gardner M.J."/>
            <person name="Fraser C.M."/>
            <person name="Birney E."/>
            <person name="Bork P."/>
            <person name="Brey P.T."/>
            <person name="Venter J.C."/>
            <person name="Weissenbach J."/>
            <person name="Kafatos F.C."/>
            <person name="Collins F.H."/>
            <person name="Hoffman S.L."/>
        </authorList>
    </citation>
    <scope>NUCLEOTIDE SEQUENCE [LARGE SCALE GENOMIC DNA]</scope>
    <source>
        <strain evidence="1 2">PEST</strain>
    </source>
</reference>
<name>A0A453YZY1_ANOGA</name>
<keyword evidence="2" id="KW-1185">Reference proteome</keyword>
<dbReference type="Proteomes" id="UP000007062">
    <property type="component" value="Chromosome X"/>
</dbReference>
<dbReference type="InParanoid" id="A0A453YZY1"/>